<evidence type="ECO:0000313" key="2">
    <source>
        <dbReference type="EMBL" id="KAJ8532972.1"/>
    </source>
</evidence>
<dbReference type="AlphaFoldDB" id="A0A9Q1QZ39"/>
<protein>
    <submittedName>
        <fullName evidence="2">Uncharacterized protein</fullName>
    </submittedName>
</protein>
<proteinExistence type="predicted"/>
<reference evidence="3" key="1">
    <citation type="journal article" date="2023" name="Proc. Natl. Acad. Sci. U.S.A.">
        <title>Genomic and structural basis for evolution of tropane alkaloid biosynthesis.</title>
        <authorList>
            <person name="Wanga Y.-J."/>
            <person name="Taina T."/>
            <person name="Yua J.-Y."/>
            <person name="Lia J."/>
            <person name="Xua B."/>
            <person name="Chenc J."/>
            <person name="D'Auriad J.C."/>
            <person name="Huanga J.-P."/>
            <person name="Huanga S.-X."/>
        </authorList>
    </citation>
    <scope>NUCLEOTIDE SEQUENCE [LARGE SCALE GENOMIC DNA]</scope>
    <source>
        <strain evidence="3">cv. KIB-2019</strain>
    </source>
</reference>
<evidence type="ECO:0000313" key="3">
    <source>
        <dbReference type="Proteomes" id="UP001152561"/>
    </source>
</evidence>
<name>A0A9Q1QZ39_9SOLA</name>
<organism evidence="2 3">
    <name type="scientific">Anisodus acutangulus</name>
    <dbReference type="NCBI Taxonomy" id="402998"/>
    <lineage>
        <taxon>Eukaryota</taxon>
        <taxon>Viridiplantae</taxon>
        <taxon>Streptophyta</taxon>
        <taxon>Embryophyta</taxon>
        <taxon>Tracheophyta</taxon>
        <taxon>Spermatophyta</taxon>
        <taxon>Magnoliopsida</taxon>
        <taxon>eudicotyledons</taxon>
        <taxon>Gunneridae</taxon>
        <taxon>Pentapetalae</taxon>
        <taxon>asterids</taxon>
        <taxon>lamiids</taxon>
        <taxon>Solanales</taxon>
        <taxon>Solanaceae</taxon>
        <taxon>Solanoideae</taxon>
        <taxon>Hyoscyameae</taxon>
        <taxon>Anisodus</taxon>
    </lineage>
</organism>
<dbReference type="Proteomes" id="UP001152561">
    <property type="component" value="Unassembled WGS sequence"/>
</dbReference>
<dbReference type="EMBL" id="JAJAGQ010000020">
    <property type="protein sequence ID" value="KAJ8532972.1"/>
    <property type="molecule type" value="Genomic_DNA"/>
</dbReference>
<comment type="caution">
    <text evidence="2">The sequence shown here is derived from an EMBL/GenBank/DDBJ whole genome shotgun (WGS) entry which is preliminary data.</text>
</comment>
<feature type="region of interest" description="Disordered" evidence="1">
    <location>
        <begin position="45"/>
        <end position="75"/>
    </location>
</feature>
<gene>
    <name evidence="2" type="ORF">K7X08_015861</name>
</gene>
<evidence type="ECO:0000256" key="1">
    <source>
        <dbReference type="SAM" id="MobiDB-lite"/>
    </source>
</evidence>
<keyword evidence="3" id="KW-1185">Reference proteome</keyword>
<accession>A0A9Q1QZ39</accession>
<sequence length="75" mass="8716">MSREFRSYKNELLQAYPARVEIQWHLTAGDRRRRVISLPAVEEPDDEFMENPLSGDPNSCMSEFSNRPESPGSRM</sequence>
<feature type="compositionally biased region" description="Polar residues" evidence="1">
    <location>
        <begin position="56"/>
        <end position="68"/>
    </location>
</feature>